<dbReference type="PANTHER" id="PTHR10593:SF10">
    <property type="entry name" value="OS08G0467100 PROTEIN"/>
    <property type="match status" value="1"/>
</dbReference>
<evidence type="ECO:0000256" key="6">
    <source>
        <dbReference type="ARBA" id="ARBA00023163"/>
    </source>
</evidence>
<keyword evidence="3 7" id="KW-0863">Zinc-finger</keyword>
<dbReference type="Pfam" id="PF00096">
    <property type="entry name" value="zf-C2H2"/>
    <property type="match status" value="1"/>
</dbReference>
<keyword evidence="2" id="KW-0677">Repeat</keyword>
<keyword evidence="5" id="KW-0805">Transcription regulation</keyword>
<evidence type="ECO:0000256" key="8">
    <source>
        <dbReference type="SAM" id="Coils"/>
    </source>
</evidence>
<feature type="region of interest" description="Disordered" evidence="9">
    <location>
        <begin position="679"/>
        <end position="704"/>
    </location>
</feature>
<keyword evidence="4" id="KW-0862">Zinc</keyword>
<dbReference type="PROSITE" id="PS50157">
    <property type="entry name" value="ZINC_FINGER_C2H2_2"/>
    <property type="match status" value="1"/>
</dbReference>
<sequence length="790" mass="86099">MTDPPTTILASISTQTGSYVSKSSPKRKRRPAGTPDPDAEVIALSPKMLMESNRYVCEICNQGFHRDQNLQMHRRRHKVPWKLLKRADPEVQKRVYVCPEPSCLHHSPCHALGDLVGIKKHYRRKHSSMKQWACEKCSKAYAVQSDYKAHIKTCGTRGHCCDCGRVFSRVESFIEHQDACTAAASVRDHKDTSSSSFETSLIGQHHPTILAASNSPNVPDEFTIKDSFHLSDFNKLQFITVDQDKAHAISLIPQTVVHSTCAPLPEHGQVSSNARFCAPLTVTSGSLPSSEPPSDAAHVMVSSAMQQAEVSHHFPELQLLPTKTPPSQLESSQSSNVCIWGKDIGSTNSSTSVTVCSSPCDKSMDQKEQFSKNPSSHTLAGGILPCKLQLSIGLVHDDHPKTGSEINTPMNAPTKLAASPVVADANMAPHCRASNMVPWLNRDALGSVDPQNNHSVVSFERHNPLQMSAEEHGINVQNENDETCLELATGGNTIHEMNNYESQRKNERESLCKESSSSPTVTACNDLGSAEVAMKEQKADIEETLVSCPDFTSSVRLLRCSSLSRPMLEADQKLELPSPLSSQALVESGTPACDADQLWRPSNPIVGAEAVSPPVVASELLSVVKMSLQKANEKLRKTLAEKLEAERAWEDARKEVEQAETELAVLRRLSRDSSGYKQMQWRSALQGEKEGDVRSQPRNGSTAARGSYDVIFSSSSSLQMQLNAGGVVLTNASSFVTCPSCHCTQVLYHPANLTSAMFLPTQPAHHSTAANPISSATTITTVSHKNAALH</sequence>
<evidence type="ECO:0000256" key="2">
    <source>
        <dbReference type="ARBA" id="ARBA00022737"/>
    </source>
</evidence>
<dbReference type="OrthoDB" id="6354171at2759"/>
<keyword evidence="12" id="KW-1185">Reference proteome</keyword>
<dbReference type="InterPro" id="IPR055187">
    <property type="entry name" value="C2CH-3rd_BIRD-IDD"/>
</dbReference>
<dbReference type="FunFam" id="3.30.160.60:FF:000554">
    <property type="entry name" value="protein indeterminate-domain 12-like"/>
    <property type="match status" value="1"/>
</dbReference>
<evidence type="ECO:0000256" key="3">
    <source>
        <dbReference type="ARBA" id="ARBA00022771"/>
    </source>
</evidence>
<dbReference type="InterPro" id="IPR013087">
    <property type="entry name" value="Znf_C2H2_type"/>
</dbReference>
<comment type="caution">
    <text evidence="11">The sequence shown here is derived from an EMBL/GenBank/DDBJ whole genome shotgun (WGS) entry which is preliminary data.</text>
</comment>
<dbReference type="AlphaFoldDB" id="A0A8T2VDN6"/>
<evidence type="ECO:0000256" key="9">
    <source>
        <dbReference type="SAM" id="MobiDB-lite"/>
    </source>
</evidence>
<evidence type="ECO:0000259" key="10">
    <source>
        <dbReference type="PROSITE" id="PS50157"/>
    </source>
</evidence>
<evidence type="ECO:0000256" key="4">
    <source>
        <dbReference type="ARBA" id="ARBA00022833"/>
    </source>
</evidence>
<feature type="compositionally biased region" description="Polar residues" evidence="9">
    <location>
        <begin position="1"/>
        <end position="23"/>
    </location>
</feature>
<name>A0A8T2VDN6_CERRI</name>
<dbReference type="GO" id="GO:0005634">
    <property type="term" value="C:nucleus"/>
    <property type="evidence" value="ECO:0007669"/>
    <property type="project" value="TreeGrafter"/>
</dbReference>
<dbReference type="GO" id="GO:0008270">
    <property type="term" value="F:zinc ion binding"/>
    <property type="evidence" value="ECO:0007669"/>
    <property type="project" value="UniProtKB-KW"/>
</dbReference>
<dbReference type="Pfam" id="PF22995">
    <property type="entry name" value="C2CH-3rd_BIRD-IDD"/>
    <property type="match status" value="1"/>
</dbReference>
<dbReference type="SMART" id="SM00355">
    <property type="entry name" value="ZnF_C2H2"/>
    <property type="match status" value="4"/>
</dbReference>
<dbReference type="Proteomes" id="UP000825935">
    <property type="component" value="Chromosome 1"/>
</dbReference>
<keyword evidence="1" id="KW-0479">Metal-binding</keyword>
<dbReference type="InterPro" id="IPR031140">
    <property type="entry name" value="IDD1-16"/>
</dbReference>
<keyword evidence="8" id="KW-0175">Coiled coil</keyword>
<dbReference type="SUPFAM" id="SSF57667">
    <property type="entry name" value="beta-beta-alpha zinc fingers"/>
    <property type="match status" value="1"/>
</dbReference>
<dbReference type="InterPro" id="IPR055186">
    <property type="entry name" value="C2H2-2nd_BIRD-IDD"/>
</dbReference>
<evidence type="ECO:0000313" key="12">
    <source>
        <dbReference type="Proteomes" id="UP000825935"/>
    </source>
</evidence>
<protein>
    <recommendedName>
        <fullName evidence="10">C2H2-type domain-containing protein</fullName>
    </recommendedName>
</protein>
<evidence type="ECO:0000256" key="1">
    <source>
        <dbReference type="ARBA" id="ARBA00022723"/>
    </source>
</evidence>
<feature type="domain" description="C2H2-type" evidence="10">
    <location>
        <begin position="55"/>
        <end position="77"/>
    </location>
</feature>
<feature type="coiled-coil region" evidence="8">
    <location>
        <begin position="625"/>
        <end position="669"/>
    </location>
</feature>
<organism evidence="11 12">
    <name type="scientific">Ceratopteris richardii</name>
    <name type="common">Triangle waterfern</name>
    <dbReference type="NCBI Taxonomy" id="49495"/>
    <lineage>
        <taxon>Eukaryota</taxon>
        <taxon>Viridiplantae</taxon>
        <taxon>Streptophyta</taxon>
        <taxon>Embryophyta</taxon>
        <taxon>Tracheophyta</taxon>
        <taxon>Polypodiopsida</taxon>
        <taxon>Polypodiidae</taxon>
        <taxon>Polypodiales</taxon>
        <taxon>Pteridineae</taxon>
        <taxon>Pteridaceae</taxon>
        <taxon>Parkerioideae</taxon>
        <taxon>Ceratopteris</taxon>
    </lineage>
</organism>
<dbReference type="GO" id="GO:0003700">
    <property type="term" value="F:DNA-binding transcription factor activity"/>
    <property type="evidence" value="ECO:0007669"/>
    <property type="project" value="TreeGrafter"/>
</dbReference>
<dbReference type="PROSITE" id="PS00028">
    <property type="entry name" value="ZINC_FINGER_C2H2_1"/>
    <property type="match status" value="1"/>
</dbReference>
<gene>
    <name evidence="11" type="ORF">KP509_01G010300</name>
</gene>
<reference evidence="11" key="1">
    <citation type="submission" date="2021-08" db="EMBL/GenBank/DDBJ databases">
        <title>WGS assembly of Ceratopteris richardii.</title>
        <authorList>
            <person name="Marchant D.B."/>
            <person name="Chen G."/>
            <person name="Jenkins J."/>
            <person name="Shu S."/>
            <person name="Leebens-Mack J."/>
            <person name="Grimwood J."/>
            <person name="Schmutz J."/>
            <person name="Soltis P."/>
            <person name="Soltis D."/>
            <person name="Chen Z.-H."/>
        </authorList>
    </citation>
    <scope>NUCLEOTIDE SEQUENCE</scope>
    <source>
        <strain evidence="11">Whitten #5841</strain>
        <tissue evidence="11">Leaf</tissue>
    </source>
</reference>
<dbReference type="InterPro" id="IPR036236">
    <property type="entry name" value="Znf_C2H2_sf"/>
</dbReference>
<feature type="region of interest" description="Disordered" evidence="9">
    <location>
        <begin position="1"/>
        <end position="39"/>
    </location>
</feature>
<proteinExistence type="predicted"/>
<evidence type="ECO:0000313" key="11">
    <source>
        <dbReference type="EMBL" id="KAH7445462.1"/>
    </source>
</evidence>
<keyword evidence="6" id="KW-0804">Transcription</keyword>
<accession>A0A8T2VDN6</accession>
<dbReference type="Gene3D" id="3.30.160.60">
    <property type="entry name" value="Classic Zinc Finger"/>
    <property type="match status" value="1"/>
</dbReference>
<evidence type="ECO:0000256" key="7">
    <source>
        <dbReference type="PROSITE-ProRule" id="PRU00042"/>
    </source>
</evidence>
<dbReference type="EMBL" id="CM035406">
    <property type="protein sequence ID" value="KAH7445462.1"/>
    <property type="molecule type" value="Genomic_DNA"/>
</dbReference>
<dbReference type="Pfam" id="PF22996">
    <property type="entry name" value="C2H2-2nd_BIRD-IDD"/>
    <property type="match status" value="1"/>
</dbReference>
<dbReference type="PANTHER" id="PTHR10593">
    <property type="entry name" value="SERINE/THREONINE-PROTEIN KINASE RIO"/>
    <property type="match status" value="1"/>
</dbReference>
<evidence type="ECO:0000256" key="5">
    <source>
        <dbReference type="ARBA" id="ARBA00023015"/>
    </source>
</evidence>